<dbReference type="CDD" id="cd06558">
    <property type="entry name" value="crotonase-like"/>
    <property type="match status" value="1"/>
</dbReference>
<dbReference type="EMBL" id="RBZP01000002">
    <property type="protein sequence ID" value="RKQ35716.1"/>
    <property type="molecule type" value="Genomic_DNA"/>
</dbReference>
<evidence type="ECO:0000313" key="4">
    <source>
        <dbReference type="EMBL" id="RKQ35716.1"/>
    </source>
</evidence>
<dbReference type="InterPro" id="IPR014748">
    <property type="entry name" value="Enoyl-CoA_hydra_C"/>
</dbReference>
<dbReference type="RefSeq" id="WP_121203370.1">
    <property type="nucleotide sequence ID" value="NZ_RBZP01000002.1"/>
</dbReference>
<keyword evidence="2" id="KW-0456">Lyase</keyword>
<gene>
    <name evidence="4" type="ORF">D8M06_05475</name>
</gene>
<dbReference type="Proteomes" id="UP000269301">
    <property type="component" value="Unassembled WGS sequence"/>
</dbReference>
<evidence type="ECO:0000256" key="2">
    <source>
        <dbReference type="ARBA" id="ARBA00023239"/>
    </source>
</evidence>
<dbReference type="OrthoDB" id="9787660at2"/>
<keyword evidence="5" id="KW-1185">Reference proteome</keyword>
<dbReference type="Gene3D" id="3.90.226.10">
    <property type="entry name" value="2-enoyl-CoA Hydratase, Chain A, domain 1"/>
    <property type="match status" value="1"/>
</dbReference>
<comment type="caution">
    <text evidence="4">The sequence shown here is derived from an EMBL/GenBank/DDBJ whole genome shotgun (WGS) entry which is preliminary data.</text>
</comment>
<evidence type="ECO:0000313" key="5">
    <source>
        <dbReference type="Proteomes" id="UP000269301"/>
    </source>
</evidence>
<dbReference type="AlphaFoldDB" id="A0A495ABA5"/>
<dbReference type="PANTHER" id="PTHR11941:SF54">
    <property type="entry name" value="ENOYL-COA HYDRATASE, MITOCHONDRIAL"/>
    <property type="match status" value="1"/>
</dbReference>
<comment type="similarity">
    <text evidence="1 3">Belongs to the enoyl-CoA hydratase/isomerase family.</text>
</comment>
<organism evidence="4 5">
    <name type="scientific">Oceanobacillus halophilus</name>
    <dbReference type="NCBI Taxonomy" id="930130"/>
    <lineage>
        <taxon>Bacteria</taxon>
        <taxon>Bacillati</taxon>
        <taxon>Bacillota</taxon>
        <taxon>Bacilli</taxon>
        <taxon>Bacillales</taxon>
        <taxon>Bacillaceae</taxon>
        <taxon>Oceanobacillus</taxon>
    </lineage>
</organism>
<dbReference type="Gene3D" id="1.10.12.10">
    <property type="entry name" value="Lyase 2-enoyl-coa Hydratase, Chain A, domain 2"/>
    <property type="match status" value="1"/>
</dbReference>
<dbReference type="PROSITE" id="PS00166">
    <property type="entry name" value="ENOYL_COA_HYDRATASE"/>
    <property type="match status" value="1"/>
</dbReference>
<sequence>MSKNIITRIEDNVQIITLNRPEKKNAFNSEMIDSWVNALEEAKYNDDVNVVVITGAGDSFCSGGDVGNMGSKTKRSPLDSKNVLWGNIHRIPLLLKELDKPVIAAINGVAVGAGLDMALMADIRTIADTARVNEGYVKVGLIPGDGGSYFLPRLVGESKAYELLWTGDFINAQEAYRIGLVNQVYQSEIFMDETMKLAKKIAAGPQVAIRMIKRSVSQSLRLELEPALDMISSHMAIIKETEDHKEGVSAFLEKRKPNFKGK</sequence>
<dbReference type="PANTHER" id="PTHR11941">
    <property type="entry name" value="ENOYL-COA HYDRATASE-RELATED"/>
    <property type="match status" value="1"/>
</dbReference>
<dbReference type="InterPro" id="IPR018376">
    <property type="entry name" value="Enoyl-CoA_hyd/isom_CS"/>
</dbReference>
<dbReference type="InterPro" id="IPR001753">
    <property type="entry name" value="Enoyl-CoA_hydra/iso"/>
</dbReference>
<protein>
    <submittedName>
        <fullName evidence="4">Enoyl-CoA hydratase</fullName>
    </submittedName>
</protein>
<proteinExistence type="inferred from homology"/>
<reference evidence="4 5" key="1">
    <citation type="journal article" date="2016" name="Int. J. Syst. Evol. Microbiol.">
        <title>Oceanobacillus halophilus sp. nov., a novel moderately halophilic bacterium from a hypersaline lake.</title>
        <authorList>
            <person name="Amoozegar M.A."/>
            <person name="Bagheri M."/>
            <person name="Makhdoumi A."/>
            <person name="Nikou M.M."/>
            <person name="Fazeli S.A.S."/>
            <person name="Schumann P."/>
            <person name="Sproer C."/>
            <person name="Sanchez-Porro C."/>
            <person name="Ventosa A."/>
        </authorList>
    </citation>
    <scope>NUCLEOTIDE SEQUENCE [LARGE SCALE GENOMIC DNA]</scope>
    <source>
        <strain evidence="4 5">DSM 23996</strain>
    </source>
</reference>
<accession>A0A495ABA5</accession>
<evidence type="ECO:0000256" key="3">
    <source>
        <dbReference type="RuleBase" id="RU003707"/>
    </source>
</evidence>
<dbReference type="GO" id="GO:0006635">
    <property type="term" value="P:fatty acid beta-oxidation"/>
    <property type="evidence" value="ECO:0007669"/>
    <property type="project" value="TreeGrafter"/>
</dbReference>
<name>A0A495ABA5_9BACI</name>
<dbReference type="Pfam" id="PF00378">
    <property type="entry name" value="ECH_1"/>
    <property type="match status" value="1"/>
</dbReference>
<dbReference type="SUPFAM" id="SSF52096">
    <property type="entry name" value="ClpP/crotonase"/>
    <property type="match status" value="1"/>
</dbReference>
<evidence type="ECO:0000256" key="1">
    <source>
        <dbReference type="ARBA" id="ARBA00005254"/>
    </source>
</evidence>
<dbReference type="GO" id="GO:0016829">
    <property type="term" value="F:lyase activity"/>
    <property type="evidence" value="ECO:0007669"/>
    <property type="project" value="UniProtKB-KW"/>
</dbReference>
<dbReference type="InterPro" id="IPR029045">
    <property type="entry name" value="ClpP/crotonase-like_dom_sf"/>
</dbReference>